<dbReference type="Proteomes" id="UP001571581">
    <property type="component" value="Unassembled WGS sequence"/>
</dbReference>
<dbReference type="EMBL" id="JBGORW010000009">
    <property type="protein sequence ID" value="MFA3800121.1"/>
    <property type="molecule type" value="Genomic_DNA"/>
</dbReference>
<keyword evidence="2" id="KW-1185">Reference proteome</keyword>
<organism evidence="1 2">
    <name type="scientific">Leptotrichia hongkongensis</name>
    <dbReference type="NCBI Taxonomy" id="554406"/>
    <lineage>
        <taxon>Bacteria</taxon>
        <taxon>Fusobacteriati</taxon>
        <taxon>Fusobacteriota</taxon>
        <taxon>Fusobacteriia</taxon>
        <taxon>Fusobacteriales</taxon>
        <taxon>Leptotrichiaceae</taxon>
        <taxon>Leptotrichia</taxon>
    </lineage>
</organism>
<name>A0ABV4SA24_9FUSO</name>
<proteinExistence type="predicted"/>
<accession>A0ABV4SA24</accession>
<evidence type="ECO:0000313" key="1">
    <source>
        <dbReference type="EMBL" id="MFA3800121.1"/>
    </source>
</evidence>
<protein>
    <submittedName>
        <fullName evidence="1">Uncharacterized protein</fullName>
    </submittedName>
</protein>
<comment type="caution">
    <text evidence="1">The sequence shown here is derived from an EMBL/GenBank/DDBJ whole genome shotgun (WGS) entry which is preliminary data.</text>
</comment>
<evidence type="ECO:0000313" key="2">
    <source>
        <dbReference type="Proteomes" id="UP001571581"/>
    </source>
</evidence>
<sequence length="45" mass="5408">MLAKLFEHSEFFFSAEKCRRLAIGYCVAILPNWDKYLLQDKDLRQ</sequence>
<gene>
    <name evidence="1" type="ORF">ACEG17_07970</name>
</gene>
<dbReference type="RefSeq" id="WP_372583285.1">
    <property type="nucleotide sequence ID" value="NZ_JBGORW010000009.1"/>
</dbReference>
<reference evidence="1 2" key="1">
    <citation type="submission" date="2024-07" db="EMBL/GenBank/DDBJ databases">
        <authorList>
            <person name="Li X.-J."/>
            <person name="Wang X."/>
        </authorList>
    </citation>
    <scope>NUCLEOTIDE SEQUENCE [LARGE SCALE GENOMIC DNA]</scope>
    <source>
        <strain evidence="1 2">DSM 23441</strain>
    </source>
</reference>